<feature type="modified residue" description="4-aspartylphosphate" evidence="3">
    <location>
        <position position="332"/>
    </location>
</feature>
<dbReference type="RefSeq" id="WP_124972977.1">
    <property type="nucleotide sequence ID" value="NZ_BDQK01000013.1"/>
</dbReference>
<dbReference type="InterPro" id="IPR050595">
    <property type="entry name" value="Bact_response_regulator"/>
</dbReference>
<evidence type="ECO:0000256" key="3">
    <source>
        <dbReference type="PROSITE-ProRule" id="PRU00169"/>
    </source>
</evidence>
<evidence type="ECO:0000259" key="4">
    <source>
        <dbReference type="PROSITE" id="PS50110"/>
    </source>
</evidence>
<evidence type="ECO:0000256" key="1">
    <source>
        <dbReference type="ARBA" id="ARBA00022553"/>
    </source>
</evidence>
<comment type="subcellular location">
    <subcellularLocation>
        <location evidence="2">Cell septum</location>
    </subcellularLocation>
</comment>
<dbReference type="PIRSF" id="PIRSF005897">
    <property type="entry name" value="RR_PatA"/>
    <property type="match status" value="1"/>
</dbReference>
<dbReference type="SMART" id="SM00448">
    <property type="entry name" value="REC"/>
    <property type="match status" value="1"/>
</dbReference>
<proteinExistence type="evidence at transcript level"/>
<reference evidence="6" key="1">
    <citation type="submission" date="2017-05" db="EMBL/GenBank/DDBJ databases">
        <title>Physiological properties and genetic analysis related to exopolysaccharide production of fresh-water unicellular cyanobacterium Aphanothece sacrum, Suizenji Nori, that has been cultured as a food source in Japan.</title>
        <authorList>
            <person name="Kanesaki Y."/>
            <person name="Yoshikawa S."/>
            <person name="Ohki K."/>
        </authorList>
    </citation>
    <scope>NUCLEOTIDE SEQUENCE [LARGE SCALE GENOMIC DNA]</scope>
    <source>
        <strain evidence="6">FPU1</strain>
    </source>
</reference>
<comment type="induction">
    <text evidence="2">By nitrogen starvation.</text>
</comment>
<dbReference type="OrthoDB" id="525404at2"/>
<evidence type="ECO:0000313" key="6">
    <source>
        <dbReference type="Proteomes" id="UP000287247"/>
    </source>
</evidence>
<dbReference type="InterPro" id="IPR025497">
    <property type="entry name" value="PatA-like_N"/>
</dbReference>
<feature type="domain" description="Response regulatory" evidence="4">
    <location>
        <begin position="283"/>
        <end position="399"/>
    </location>
</feature>
<dbReference type="SUPFAM" id="SSF52172">
    <property type="entry name" value="CheY-like"/>
    <property type="match status" value="1"/>
</dbReference>
<dbReference type="InterPro" id="IPR011006">
    <property type="entry name" value="CheY-like_superfamily"/>
</dbReference>
<dbReference type="Gene3D" id="3.40.50.2300">
    <property type="match status" value="1"/>
</dbReference>
<dbReference type="PROSITE" id="PS50110">
    <property type="entry name" value="RESPONSE_REGULATORY"/>
    <property type="match status" value="1"/>
</dbReference>
<evidence type="ECO:0000256" key="2">
    <source>
        <dbReference type="PIRNR" id="PIRNR005897"/>
    </source>
</evidence>
<name>A0A401IKM3_APHSA</name>
<dbReference type="GO" id="GO:0030428">
    <property type="term" value="C:cell septum"/>
    <property type="evidence" value="ECO:0007669"/>
    <property type="project" value="UniProtKB-SubCell"/>
</dbReference>
<gene>
    <name evidence="5" type="ORF">AsFPU1_3217</name>
</gene>
<accession>A0A401IKM3</accession>
<dbReference type="Pfam" id="PF00072">
    <property type="entry name" value="Response_reg"/>
    <property type="match status" value="1"/>
</dbReference>
<comment type="caution">
    <text evidence="5">The sequence shown here is derived from an EMBL/GenBank/DDBJ whole genome shotgun (WGS) entry which is preliminary data.</text>
</comment>
<keyword evidence="2" id="KW-0364">Heterocyst</keyword>
<keyword evidence="1 3" id="KW-0597">Phosphoprotein</keyword>
<dbReference type="GO" id="GO:0000160">
    <property type="term" value="P:phosphorelay signal transduction system"/>
    <property type="evidence" value="ECO:0007669"/>
    <property type="project" value="UniProtKB-KW"/>
</dbReference>
<dbReference type="InterPro" id="IPR024186">
    <property type="entry name" value="Sig_transdc_resp-reg_PatA"/>
</dbReference>
<protein>
    <recommendedName>
        <fullName evidence="2">Protein PatA</fullName>
    </recommendedName>
</protein>
<dbReference type="AlphaFoldDB" id="A0A401IKM3"/>
<organism evidence="5 6">
    <name type="scientific">Aphanothece sacrum FPU1</name>
    <dbReference type="NCBI Taxonomy" id="1920663"/>
    <lineage>
        <taxon>Bacteria</taxon>
        <taxon>Bacillati</taxon>
        <taxon>Cyanobacteriota</taxon>
        <taxon>Cyanophyceae</taxon>
        <taxon>Oscillatoriophycideae</taxon>
        <taxon>Chroococcales</taxon>
        <taxon>Aphanothecaceae</taxon>
        <taxon>Aphanothece</taxon>
    </lineage>
</organism>
<keyword evidence="6" id="KW-1185">Reference proteome</keyword>
<dbReference type="Proteomes" id="UP000287247">
    <property type="component" value="Unassembled WGS sequence"/>
</dbReference>
<dbReference type="Pfam" id="PF14332">
    <property type="entry name" value="DUF4388"/>
    <property type="match status" value="1"/>
</dbReference>
<sequence>MQGTLNEIDLRSILQLIELGQRTGELLVEAYGTSPLEYIQGDQTSGGNSVTPIASGSSGEFWLIFFVNGQIVYTVEGSSHQGSRLRDYLYRYRAEIPLNKLGNSTLETNNDLEYAYLWQLIESNLLTPDQGRNLIHSMVHETLFDVLSLSQGAFIFEMGMAFDPLLTNLEISPLVTQIMKEVRQWKQLHPHIQSSNQYLVITDGVKLQKALPEKAYEQLSGWAKKKTSLRQISRYLQRDLVPLAKGIYPYVERGWLHLGENSDDRPLGSTSTWEWTQTRQTPHIVCIDDDLTIGKKVESILTHNNYRSSIISDPLQALSQVFELKPDVILCDIAMPKLDGYEICTMLRHSSTFRHTPIIMLTGKEGFTDRIRARMVGSTDYLTKPFGEQELLLLLEKYGKP</sequence>
<comment type="function">
    <text evidence="2">Controls heterocyst pattern formation.</text>
</comment>
<dbReference type="InterPro" id="IPR001789">
    <property type="entry name" value="Sig_transdc_resp-reg_receiver"/>
</dbReference>
<dbReference type="GO" id="GO:0043158">
    <property type="term" value="P:heterocyst development"/>
    <property type="evidence" value="ECO:0007669"/>
    <property type="project" value="UniProtKB-KW"/>
</dbReference>
<evidence type="ECO:0000313" key="5">
    <source>
        <dbReference type="EMBL" id="GBF81796.1"/>
    </source>
</evidence>
<dbReference type="PANTHER" id="PTHR44591">
    <property type="entry name" value="STRESS RESPONSE REGULATOR PROTEIN 1"/>
    <property type="match status" value="1"/>
</dbReference>
<dbReference type="EMBL" id="BDQK01000013">
    <property type="protein sequence ID" value="GBF81796.1"/>
    <property type="molecule type" value="Genomic_DNA"/>
</dbReference>
<dbReference type="PANTHER" id="PTHR44591:SF3">
    <property type="entry name" value="RESPONSE REGULATORY DOMAIN-CONTAINING PROTEIN"/>
    <property type="match status" value="1"/>
</dbReference>
<keyword evidence="2" id="KW-0902">Two-component regulatory system</keyword>